<dbReference type="RefSeq" id="WP_166863350.1">
    <property type="nucleotide sequence ID" value="NZ_JAAQOM010000019.1"/>
</dbReference>
<dbReference type="Proteomes" id="UP000716322">
    <property type="component" value="Unassembled WGS sequence"/>
</dbReference>
<reference evidence="1 2" key="1">
    <citation type="submission" date="2020-03" db="EMBL/GenBank/DDBJ databases">
        <title>Genome sequence of strain Massilia sp. TW-1.</title>
        <authorList>
            <person name="Chaudhary D.K."/>
        </authorList>
    </citation>
    <scope>NUCLEOTIDE SEQUENCE [LARGE SCALE GENOMIC DNA]</scope>
    <source>
        <strain evidence="1 2">TW-1</strain>
    </source>
</reference>
<dbReference type="Pfam" id="PF14552">
    <property type="entry name" value="Tautomerase_2"/>
    <property type="match status" value="1"/>
</dbReference>
<dbReference type="SUPFAM" id="SSF55331">
    <property type="entry name" value="Tautomerase/MIF"/>
    <property type="match status" value="1"/>
</dbReference>
<dbReference type="InterPro" id="IPR014347">
    <property type="entry name" value="Tautomerase/MIF_sf"/>
</dbReference>
<dbReference type="Gene3D" id="3.30.429.10">
    <property type="entry name" value="Macrophage Migration Inhibitory Factor"/>
    <property type="match status" value="1"/>
</dbReference>
<evidence type="ECO:0000313" key="2">
    <source>
        <dbReference type="Proteomes" id="UP000716322"/>
    </source>
</evidence>
<dbReference type="EMBL" id="JAAQOM010000019">
    <property type="protein sequence ID" value="NIA57099.1"/>
    <property type="molecule type" value="Genomic_DNA"/>
</dbReference>
<name>A0ABX0PL24_9BURK</name>
<dbReference type="PANTHER" id="PTHR38460:SF1">
    <property type="entry name" value="TAUTOMERASE YOLI-RELATED"/>
    <property type="match status" value="1"/>
</dbReference>
<sequence>MPFARISLRRGKPRDYLRAVSDAVHQALVDAFRIPPADRFQAIHQHEPEELIFDRDYLGGTRSDDFLLVCVTGGKPRDAATKQAFYRRLAELLAESPGLRQEDLMVIVQTTEYADWSFSNGIAAPQAEPGASS</sequence>
<accession>A0ABX0PL24</accession>
<dbReference type="PANTHER" id="PTHR38460">
    <property type="entry name" value="TAUTOMERASE YOLI-RELATED"/>
    <property type="match status" value="1"/>
</dbReference>
<gene>
    <name evidence="1" type="ORF">HAV22_26095</name>
</gene>
<proteinExistence type="predicted"/>
<comment type="caution">
    <text evidence="1">The sequence shown here is derived from an EMBL/GenBank/DDBJ whole genome shotgun (WGS) entry which is preliminary data.</text>
</comment>
<protein>
    <submittedName>
        <fullName evidence="1">Tautomerase family protein</fullName>
    </submittedName>
</protein>
<dbReference type="InterPro" id="IPR037479">
    <property type="entry name" value="Tauto_MSAD"/>
</dbReference>
<evidence type="ECO:0000313" key="1">
    <source>
        <dbReference type="EMBL" id="NIA57099.1"/>
    </source>
</evidence>
<keyword evidence="2" id="KW-1185">Reference proteome</keyword>
<organism evidence="1 2">
    <name type="scientific">Telluria antibiotica</name>
    <dbReference type="NCBI Taxonomy" id="2717319"/>
    <lineage>
        <taxon>Bacteria</taxon>
        <taxon>Pseudomonadati</taxon>
        <taxon>Pseudomonadota</taxon>
        <taxon>Betaproteobacteria</taxon>
        <taxon>Burkholderiales</taxon>
        <taxon>Oxalobacteraceae</taxon>
        <taxon>Telluria group</taxon>
        <taxon>Telluria</taxon>
    </lineage>
</organism>